<dbReference type="GO" id="GO:0006364">
    <property type="term" value="P:rRNA processing"/>
    <property type="evidence" value="ECO:0007669"/>
    <property type="project" value="InterPro"/>
</dbReference>
<feature type="region of interest" description="Disordered" evidence="5">
    <location>
        <begin position="1"/>
        <end position="22"/>
    </location>
</feature>
<evidence type="ECO:0000256" key="4">
    <source>
        <dbReference type="ARBA" id="ARBA00023242"/>
    </source>
</evidence>
<evidence type="ECO:0000256" key="2">
    <source>
        <dbReference type="ARBA" id="ARBA00007774"/>
    </source>
</evidence>
<dbReference type="Proteomes" id="UP000504606">
    <property type="component" value="Unplaced"/>
</dbReference>
<dbReference type="InterPro" id="IPR006709">
    <property type="entry name" value="SSU_processome_Utp14"/>
</dbReference>
<dbReference type="PANTHER" id="PTHR14150">
    <property type="entry name" value="U3 SMALL NUCLEOLAR RNA-ASSOCIATED PROTEIN 14"/>
    <property type="match status" value="1"/>
</dbReference>
<accession>A0A6J1TAW4</accession>
<dbReference type="KEGG" id="foc:113213128"/>
<gene>
    <name evidence="7" type="primary">LOC113213128</name>
</gene>
<evidence type="ECO:0000313" key="7">
    <source>
        <dbReference type="RefSeq" id="XP_026287881.1"/>
    </source>
</evidence>
<dbReference type="Pfam" id="PF04615">
    <property type="entry name" value="Utp14"/>
    <property type="match status" value="1"/>
</dbReference>
<keyword evidence="3" id="KW-0597">Phosphoprotein</keyword>
<feature type="compositionally biased region" description="Acidic residues" evidence="5">
    <location>
        <begin position="1"/>
        <end position="21"/>
    </location>
</feature>
<name>A0A6J1TAW4_FRAOC</name>
<keyword evidence="4" id="KW-0539">Nucleus</keyword>
<feature type="region of interest" description="Disordered" evidence="5">
    <location>
        <begin position="514"/>
        <end position="538"/>
    </location>
</feature>
<feature type="region of interest" description="Disordered" evidence="5">
    <location>
        <begin position="420"/>
        <end position="443"/>
    </location>
</feature>
<protein>
    <submittedName>
        <fullName evidence="7">U3 small nucleolar RNA-associated protein 14 homolog C</fullName>
    </submittedName>
</protein>
<evidence type="ECO:0000313" key="6">
    <source>
        <dbReference type="Proteomes" id="UP000504606"/>
    </source>
</evidence>
<proteinExistence type="inferred from homology"/>
<sequence length="785" mass="88994">MTVDMEDFDFNNYSDSDDGGDEEHKRLLTAISKLDKRKRVLPSERREPSLQVSEFHLSKETSSDVNAVHLRDLAKSLSLKASHGEIARKLKATQKKSKTLPKPLEKPAANKIRREVGFENVKEQLSQWDPVVLRNRISDDLVFPLKSSKGTRLNPEEFLSPHQGATELERQIAAVLNDSPSVQKEREEKEEYPLSLEEMIQRRKELARIKAQESYRQAKAHRQNKIKSKKFHRIARREKIRKQIKEFEELQQKDPEAALERLEEIEKERVLERASLRHKSTGQWAKNQAVRAKYDKESRQVLAEQLKISKDLTQKIQADSESSDEELVVEPESAVSDNPWIAQTKSEADVDVFLSGYRKYWNEKAKENQKDTIVGTNADSTPGEKASDTVSVLDVELEDPKAQALLKTAVVSYSEIKQNNENSFAQMNPPDSKPESNSPSKMKKVKKIKKTLMAIKAKAGKKTVTASCGKWEVTPLETQVVNVRSLVDMFDGLHEKITEKAKLKISNLKEQLIPQTNLPRKGKKEKRKTNASDTSNLLEMKRQKVQIDLDEKLDEGSTTNGDFVSELTEKIQLAKSNLSNDKPSTSGVPELDPNKFMKTGPIKLRTALPDEITGGDEALDDSDHEGGEKEKQLTISEAFADDDVVADFSQEKQDAINKSKPEDINLHLPGWGDWGGHNIKPNQRKRKRFIVEMPKPPPRRDENKGNLIINDTEDSAARAHQVSELPFPFTSVKDFEASVRAPISNTFIPESAHRKLIKPSVRTKMGAIISPMDKDVLIKRQQKKL</sequence>
<dbReference type="OrthoDB" id="277439at2759"/>
<dbReference type="AlphaFoldDB" id="A0A6J1TAW4"/>
<organism evidence="6 7">
    <name type="scientific">Frankliniella occidentalis</name>
    <name type="common">Western flower thrips</name>
    <name type="synonym">Euthrips occidentalis</name>
    <dbReference type="NCBI Taxonomy" id="133901"/>
    <lineage>
        <taxon>Eukaryota</taxon>
        <taxon>Metazoa</taxon>
        <taxon>Ecdysozoa</taxon>
        <taxon>Arthropoda</taxon>
        <taxon>Hexapoda</taxon>
        <taxon>Insecta</taxon>
        <taxon>Pterygota</taxon>
        <taxon>Neoptera</taxon>
        <taxon>Paraneoptera</taxon>
        <taxon>Thysanoptera</taxon>
        <taxon>Terebrantia</taxon>
        <taxon>Thripoidea</taxon>
        <taxon>Thripidae</taxon>
        <taxon>Frankliniella</taxon>
    </lineage>
</organism>
<feature type="region of interest" description="Disordered" evidence="5">
    <location>
        <begin position="575"/>
        <end position="630"/>
    </location>
</feature>
<evidence type="ECO:0000256" key="5">
    <source>
        <dbReference type="SAM" id="MobiDB-lite"/>
    </source>
</evidence>
<comment type="subcellular location">
    <subcellularLocation>
        <location evidence="1">Nucleus</location>
        <location evidence="1">Nucleolus</location>
    </subcellularLocation>
</comment>
<dbReference type="PANTHER" id="PTHR14150:SF12">
    <property type="entry name" value="U3 SMALL NUCLEOLAR RNA-ASSOCIATED PROTEIN 14 HOMOLOG A"/>
    <property type="match status" value="1"/>
</dbReference>
<comment type="similarity">
    <text evidence="2">Belongs to the UTP14 family.</text>
</comment>
<feature type="compositionally biased region" description="Basic residues" evidence="5">
    <location>
        <begin position="520"/>
        <end position="529"/>
    </location>
</feature>
<dbReference type="RefSeq" id="XP_026287881.1">
    <property type="nucleotide sequence ID" value="XM_026432096.2"/>
</dbReference>
<dbReference type="GO" id="GO:0032040">
    <property type="term" value="C:small-subunit processome"/>
    <property type="evidence" value="ECO:0007669"/>
    <property type="project" value="InterPro"/>
</dbReference>
<keyword evidence="6" id="KW-1185">Reference proteome</keyword>
<evidence type="ECO:0000256" key="3">
    <source>
        <dbReference type="ARBA" id="ARBA00022553"/>
    </source>
</evidence>
<evidence type="ECO:0000256" key="1">
    <source>
        <dbReference type="ARBA" id="ARBA00004604"/>
    </source>
</evidence>
<feature type="compositionally biased region" description="Polar residues" evidence="5">
    <location>
        <begin position="575"/>
        <end position="587"/>
    </location>
</feature>
<dbReference type="GeneID" id="113213128"/>
<reference evidence="7" key="1">
    <citation type="submission" date="2025-08" db="UniProtKB">
        <authorList>
            <consortium name="RefSeq"/>
        </authorList>
    </citation>
    <scope>IDENTIFICATION</scope>
    <source>
        <tissue evidence="7">Whole organism</tissue>
    </source>
</reference>
<feature type="compositionally biased region" description="Acidic residues" evidence="5">
    <location>
        <begin position="613"/>
        <end position="623"/>
    </location>
</feature>